<dbReference type="Proteomes" id="UP000244128">
    <property type="component" value="Unassembled WGS sequence"/>
</dbReference>
<dbReference type="GO" id="GO:0016989">
    <property type="term" value="F:sigma factor antagonist activity"/>
    <property type="evidence" value="ECO:0007669"/>
    <property type="project" value="TreeGrafter"/>
</dbReference>
<keyword evidence="1" id="KW-0472">Membrane</keyword>
<dbReference type="Gene3D" id="2.60.120.1440">
    <property type="match status" value="1"/>
</dbReference>
<feature type="domain" description="FecR protein" evidence="2">
    <location>
        <begin position="98"/>
        <end position="189"/>
    </location>
</feature>
<reference evidence="4 7" key="3">
    <citation type="submission" date="2018-04" db="EMBL/GenBank/DDBJ databases">
        <title>Active sludge and wastewater microbial communities from Klosterneuburg, Austria.</title>
        <authorList>
            <person name="Wagner M."/>
        </authorList>
    </citation>
    <scope>NUCLEOTIDE SEQUENCE [LARGE SCALE GENOMIC DNA]</scope>
    <source>
        <strain evidence="4 7">Nm49</strain>
    </source>
</reference>
<dbReference type="InterPro" id="IPR006860">
    <property type="entry name" value="FecR"/>
</dbReference>
<dbReference type="PIRSF" id="PIRSF018266">
    <property type="entry name" value="FecR"/>
    <property type="match status" value="1"/>
</dbReference>
<keyword evidence="1" id="KW-0812">Transmembrane</keyword>
<evidence type="ECO:0000259" key="3">
    <source>
        <dbReference type="Pfam" id="PF16220"/>
    </source>
</evidence>
<dbReference type="InterPro" id="IPR012373">
    <property type="entry name" value="Ferrdict_sens_TM"/>
</dbReference>
<organism evidence="5 6">
    <name type="scientific">Nitrosomonas oligotropha</name>
    <dbReference type="NCBI Taxonomy" id="42354"/>
    <lineage>
        <taxon>Bacteria</taxon>
        <taxon>Pseudomonadati</taxon>
        <taxon>Pseudomonadota</taxon>
        <taxon>Betaproteobacteria</taxon>
        <taxon>Nitrosomonadales</taxon>
        <taxon>Nitrosomonadaceae</taxon>
        <taxon>Nitrosomonas</taxon>
    </lineage>
</organism>
<keyword evidence="1" id="KW-1133">Transmembrane helix</keyword>
<dbReference type="Pfam" id="PF16220">
    <property type="entry name" value="DUF4880"/>
    <property type="match status" value="1"/>
</dbReference>
<dbReference type="RefSeq" id="WP_090321523.1">
    <property type="nucleotide sequence ID" value="NZ_FNOE01000028.1"/>
</dbReference>
<feature type="transmembrane region" description="Helical" evidence="1">
    <location>
        <begin position="73"/>
        <end position="94"/>
    </location>
</feature>
<dbReference type="PANTHER" id="PTHR30273:SF2">
    <property type="entry name" value="PROTEIN FECR"/>
    <property type="match status" value="1"/>
</dbReference>
<accession>A0A1H8TKD4</accession>
<dbReference type="PANTHER" id="PTHR30273">
    <property type="entry name" value="PERIPLASMIC SIGNAL SENSOR AND SIGMA FACTOR ACTIVATOR FECR-RELATED"/>
    <property type="match status" value="1"/>
</dbReference>
<proteinExistence type="predicted"/>
<reference evidence="5" key="2">
    <citation type="submission" date="2016-10" db="EMBL/GenBank/DDBJ databases">
        <authorList>
            <person name="de Groot N.N."/>
        </authorList>
    </citation>
    <scope>NUCLEOTIDE SEQUENCE [LARGE SCALE GENOMIC DNA]</scope>
    <source>
        <strain evidence="5">Nm76</strain>
    </source>
</reference>
<evidence type="ECO:0000259" key="2">
    <source>
        <dbReference type="Pfam" id="PF04773"/>
    </source>
</evidence>
<reference evidence="6" key="1">
    <citation type="submission" date="2016-10" db="EMBL/GenBank/DDBJ databases">
        <authorList>
            <person name="Varghese N."/>
            <person name="Submissions S."/>
        </authorList>
    </citation>
    <scope>NUCLEOTIDE SEQUENCE [LARGE SCALE GENOMIC DNA]</scope>
    <source>
        <strain evidence="6">Nm76</strain>
    </source>
</reference>
<gene>
    <name evidence="4" type="ORF">C8R26_12939</name>
    <name evidence="5" type="ORF">SAMN05216333_12519</name>
</gene>
<feature type="domain" description="FecR N-terminal" evidence="3">
    <location>
        <begin position="14"/>
        <end position="55"/>
    </location>
</feature>
<dbReference type="EMBL" id="FODO01000025">
    <property type="protein sequence ID" value="SEO91014.1"/>
    <property type="molecule type" value="Genomic_DNA"/>
</dbReference>
<name>A0A1H8TKD4_9PROT</name>
<evidence type="ECO:0000313" key="5">
    <source>
        <dbReference type="EMBL" id="SEO91014.1"/>
    </source>
</evidence>
<dbReference type="Pfam" id="PF04773">
    <property type="entry name" value="FecR"/>
    <property type="match status" value="1"/>
</dbReference>
<dbReference type="STRING" id="42354.SAMN05216333_12519"/>
<dbReference type="InterPro" id="IPR032623">
    <property type="entry name" value="FecR_N"/>
</dbReference>
<dbReference type="EMBL" id="QAOI01000029">
    <property type="protein sequence ID" value="PTQ72070.1"/>
    <property type="molecule type" value="Genomic_DNA"/>
</dbReference>
<dbReference type="Proteomes" id="UP000198814">
    <property type="component" value="Unassembled WGS sequence"/>
</dbReference>
<dbReference type="AlphaFoldDB" id="A0A1H8TKD4"/>
<sequence>MSKVDGTNSTSLSEQAAEWVILLSDGEISHELRTDFETWLAQDSRHREAYEQVDHLWQSLTPQKRQSRKGIKLVLSIVLLLCGLHGLPLSEWLAGEHTSIGEIRRIALTDGSHITLDSDSAADIAFDTHQRRIILRRGRLLAEVTPDFSHSQRPFIVETRDGIAQALGTLYTVEQSDYDSIVNVIESRVAIASRARPHQPITLQAGQSIRLDRRQLYQPKTTSTSATSWTQARLIYQDALLDQIISDLARYQKGVLKINEQAGQLRFTGVLPADDAEAALIILQDALPIHIKQYGGWLVWIDLQK</sequence>
<evidence type="ECO:0000256" key="1">
    <source>
        <dbReference type="SAM" id="Phobius"/>
    </source>
</evidence>
<evidence type="ECO:0000313" key="4">
    <source>
        <dbReference type="EMBL" id="PTQ72070.1"/>
    </source>
</evidence>
<dbReference type="OrthoDB" id="8534726at2"/>
<evidence type="ECO:0000313" key="6">
    <source>
        <dbReference type="Proteomes" id="UP000198814"/>
    </source>
</evidence>
<keyword evidence="6" id="KW-1185">Reference proteome</keyword>
<evidence type="ECO:0000313" key="7">
    <source>
        <dbReference type="Proteomes" id="UP000244128"/>
    </source>
</evidence>
<protein>
    <submittedName>
        <fullName evidence="5">FecR family protein</fullName>
    </submittedName>
</protein>